<evidence type="ECO:0000313" key="3">
    <source>
        <dbReference type="Proteomes" id="UP001596143"/>
    </source>
</evidence>
<accession>A0ABW0U6Z1</accession>
<feature type="transmembrane region" description="Helical" evidence="1">
    <location>
        <begin position="161"/>
        <end position="191"/>
    </location>
</feature>
<reference evidence="3" key="1">
    <citation type="journal article" date="2019" name="Int. J. Syst. Evol. Microbiol.">
        <title>The Global Catalogue of Microorganisms (GCM) 10K type strain sequencing project: providing services to taxonomists for standard genome sequencing and annotation.</title>
        <authorList>
            <consortium name="The Broad Institute Genomics Platform"/>
            <consortium name="The Broad Institute Genome Sequencing Center for Infectious Disease"/>
            <person name="Wu L."/>
            <person name="Ma J."/>
        </authorList>
    </citation>
    <scope>NUCLEOTIDE SEQUENCE [LARGE SCALE GENOMIC DNA]</scope>
    <source>
        <strain evidence="3">CGMCC 1.15790</strain>
    </source>
</reference>
<sequence>MEIWEIFFISLLPLTLFPVMQSISYQKKWLQRNYEGKRIPYTLGVLLLSYTALFFYVFPVEHRLLLLVYITLLWFVGWMDDVKGTKYPKGIKGHLRYFIEYKKWTTALTKMLGISVASFFVIIVSADMDWGALISFGILILSPHVTNAFDTRPLRVWKWSVIQFIIFSFFLPSIQENIALYMFIFLIVWGYVETTKKAMLGDNGATCIGGIIAVLLVFSTPLSVQLVTLFLYVGITWIVEKISLHEWIEKISMLRAIDRLGRL</sequence>
<keyword evidence="1" id="KW-0812">Transmembrane</keyword>
<feature type="transmembrane region" description="Helical" evidence="1">
    <location>
        <begin position="38"/>
        <end position="58"/>
    </location>
</feature>
<evidence type="ECO:0000313" key="2">
    <source>
        <dbReference type="EMBL" id="MFC5629242.1"/>
    </source>
</evidence>
<dbReference type="EMBL" id="JBHSPF010000055">
    <property type="protein sequence ID" value="MFC5629242.1"/>
    <property type="molecule type" value="Genomic_DNA"/>
</dbReference>
<organism evidence="2 3">
    <name type="scientific">Aliibacillus thermotolerans</name>
    <dbReference type="NCBI Taxonomy" id="1834418"/>
    <lineage>
        <taxon>Bacteria</taxon>
        <taxon>Bacillati</taxon>
        <taxon>Bacillota</taxon>
        <taxon>Bacilli</taxon>
        <taxon>Bacillales</taxon>
        <taxon>Bacillaceae</taxon>
        <taxon>Aliibacillus</taxon>
    </lineage>
</organism>
<name>A0ABW0U6Z1_9BACI</name>
<keyword evidence="1" id="KW-0472">Membrane</keyword>
<feature type="transmembrane region" description="Helical" evidence="1">
    <location>
        <begin position="64"/>
        <end position="83"/>
    </location>
</feature>
<gene>
    <name evidence="2" type="ORF">ACFPTR_10240</name>
</gene>
<protein>
    <submittedName>
        <fullName evidence="2">Uncharacterized protein</fullName>
    </submittedName>
</protein>
<feature type="transmembrane region" description="Helical" evidence="1">
    <location>
        <begin position="104"/>
        <end position="124"/>
    </location>
</feature>
<dbReference type="RefSeq" id="WP_270898537.1">
    <property type="nucleotide sequence ID" value="NZ_JBHSPF010000055.1"/>
</dbReference>
<dbReference type="Proteomes" id="UP001596143">
    <property type="component" value="Unassembled WGS sequence"/>
</dbReference>
<feature type="transmembrane region" description="Helical" evidence="1">
    <location>
        <begin position="130"/>
        <end position="149"/>
    </location>
</feature>
<evidence type="ECO:0000256" key="1">
    <source>
        <dbReference type="SAM" id="Phobius"/>
    </source>
</evidence>
<keyword evidence="3" id="KW-1185">Reference proteome</keyword>
<feature type="transmembrane region" description="Helical" evidence="1">
    <location>
        <begin position="211"/>
        <end position="239"/>
    </location>
</feature>
<comment type="caution">
    <text evidence="2">The sequence shown here is derived from an EMBL/GenBank/DDBJ whole genome shotgun (WGS) entry which is preliminary data.</text>
</comment>
<proteinExistence type="predicted"/>
<keyword evidence="1" id="KW-1133">Transmembrane helix</keyword>
<feature type="transmembrane region" description="Helical" evidence="1">
    <location>
        <begin position="6"/>
        <end position="26"/>
    </location>
</feature>